<evidence type="ECO:0008006" key="4">
    <source>
        <dbReference type="Google" id="ProtNLM"/>
    </source>
</evidence>
<keyword evidence="3" id="KW-1185">Reference proteome</keyword>
<dbReference type="AlphaFoldDB" id="A0A8T2Z9I2"/>
<dbReference type="PANTHER" id="PTHR46213:SF13">
    <property type="entry name" value="DEMETER-LIKE PROTEIN 2-RELATED"/>
    <property type="match status" value="1"/>
</dbReference>
<dbReference type="EMBL" id="JACEGQ020000003">
    <property type="protein sequence ID" value="KAH8513995.1"/>
    <property type="molecule type" value="Genomic_DNA"/>
</dbReference>
<sequence>MPQTLPVEKPVCSPGEPVQRQSGKEGNDETEIKNRSQNGKAASKETKRTTPRGKNKIVKDMVLRRRKRGSFGKIYSRPRSKDQMDSVDWEAVRQAETSEIASIIEARGQQTIIAGRIKGFLNRVVEMHKSIELEWLRYAPPDDVKDYLLEFTGLGLKSVECVRLLSLQHVAFPVDINVAWIVFRLGWAPLKPLPGSLQFHLIEEFPILDNIQKYLWPRLCVLDHRTLYELHYQMITFGKPSGTSSSFGNNCVVTNPMPDTFLDGIRTTESGPNDEEIPTIKLNLEEFNPNGQRLHSPYSSYTSQALVSVGTTPLPAPKMKSVISWRTEHQVYELPDNHELLVWLDKREKDDSVPFLLSVWQAGETPNSSQPPVKLCNSQGSQLCDQRTCFACEGSPKRLTKRFHCALSRMEKNGRKGGGAETDDAKAITLMPAL</sequence>
<feature type="region of interest" description="Disordered" evidence="1">
    <location>
        <begin position="1"/>
        <end position="58"/>
    </location>
</feature>
<dbReference type="Proteomes" id="UP000807159">
    <property type="component" value="Chromosome 3"/>
</dbReference>
<dbReference type="InterPro" id="IPR011257">
    <property type="entry name" value="DNA_glycosylase"/>
</dbReference>
<comment type="caution">
    <text evidence="2">The sequence shown here is derived from an EMBL/GenBank/DDBJ whole genome shotgun (WGS) entry which is preliminary data.</text>
</comment>
<dbReference type="InterPro" id="IPR044811">
    <property type="entry name" value="DME/ROS1"/>
</dbReference>
<accession>A0A8T2Z9I2</accession>
<name>A0A8T2Z9I2_POPDE</name>
<dbReference type="GO" id="GO:0141166">
    <property type="term" value="P:chromosomal 5-methylcytosine DNA demethylation pathway"/>
    <property type="evidence" value="ECO:0007669"/>
    <property type="project" value="InterPro"/>
</dbReference>
<evidence type="ECO:0000256" key="1">
    <source>
        <dbReference type="SAM" id="MobiDB-lite"/>
    </source>
</evidence>
<dbReference type="GO" id="GO:0035514">
    <property type="term" value="F:DNA demethylase activity"/>
    <property type="evidence" value="ECO:0007669"/>
    <property type="project" value="InterPro"/>
</dbReference>
<proteinExistence type="predicted"/>
<gene>
    <name evidence="2" type="ORF">H0E87_007021</name>
</gene>
<organism evidence="2 3">
    <name type="scientific">Populus deltoides</name>
    <name type="common">Eastern poplar</name>
    <name type="synonym">Eastern cottonwood</name>
    <dbReference type="NCBI Taxonomy" id="3696"/>
    <lineage>
        <taxon>Eukaryota</taxon>
        <taxon>Viridiplantae</taxon>
        <taxon>Streptophyta</taxon>
        <taxon>Embryophyta</taxon>
        <taxon>Tracheophyta</taxon>
        <taxon>Spermatophyta</taxon>
        <taxon>Magnoliopsida</taxon>
        <taxon>eudicotyledons</taxon>
        <taxon>Gunneridae</taxon>
        <taxon>Pentapetalae</taxon>
        <taxon>rosids</taxon>
        <taxon>fabids</taxon>
        <taxon>Malpighiales</taxon>
        <taxon>Salicaceae</taxon>
        <taxon>Saliceae</taxon>
        <taxon>Populus</taxon>
    </lineage>
</organism>
<feature type="region of interest" description="Disordered" evidence="1">
    <location>
        <begin position="412"/>
        <end position="434"/>
    </location>
</feature>
<evidence type="ECO:0000313" key="3">
    <source>
        <dbReference type="Proteomes" id="UP000807159"/>
    </source>
</evidence>
<evidence type="ECO:0000313" key="2">
    <source>
        <dbReference type="EMBL" id="KAH8513995.1"/>
    </source>
</evidence>
<dbReference type="GO" id="GO:0019104">
    <property type="term" value="F:DNA N-glycosylase activity"/>
    <property type="evidence" value="ECO:0007669"/>
    <property type="project" value="InterPro"/>
</dbReference>
<dbReference type="PANTHER" id="PTHR46213">
    <property type="entry name" value="TRANSCRIPTIONAL ACTIVATOR DEMETER"/>
    <property type="match status" value="1"/>
</dbReference>
<reference evidence="2" key="1">
    <citation type="journal article" date="2021" name="J. Hered.">
        <title>Genome Assembly of Salicaceae Populus deltoides (Eastern Cottonwood) I-69 Based on Nanopore Sequencing and Hi-C Technologies.</title>
        <authorList>
            <person name="Bai S."/>
            <person name="Wu H."/>
            <person name="Zhang J."/>
            <person name="Pan Z."/>
            <person name="Zhao W."/>
            <person name="Li Z."/>
            <person name="Tong C."/>
        </authorList>
    </citation>
    <scope>NUCLEOTIDE SEQUENCE</scope>
    <source>
        <tissue evidence="2">Leaf</tissue>
    </source>
</reference>
<dbReference type="GO" id="GO:0006281">
    <property type="term" value="P:DNA repair"/>
    <property type="evidence" value="ECO:0007669"/>
    <property type="project" value="InterPro"/>
</dbReference>
<protein>
    <recommendedName>
        <fullName evidence="4">HhH-GPD domain-containing protein</fullName>
    </recommendedName>
</protein>
<feature type="compositionally biased region" description="Basic and acidic residues" evidence="1">
    <location>
        <begin position="22"/>
        <end position="34"/>
    </location>
</feature>
<dbReference type="SUPFAM" id="SSF48150">
    <property type="entry name" value="DNA-glycosylase"/>
    <property type="match status" value="1"/>
</dbReference>
<dbReference type="Gene3D" id="1.10.340.30">
    <property type="entry name" value="Hypothetical protein, domain 2"/>
    <property type="match status" value="1"/>
</dbReference>